<feature type="region of interest" description="Disordered" evidence="1">
    <location>
        <begin position="1"/>
        <end position="39"/>
    </location>
</feature>
<dbReference type="PATRIC" id="fig|279113.9.peg.1719"/>
<name>A0A127Q2Q3_9BURK</name>
<dbReference type="AlphaFoldDB" id="A0A127Q2Q3"/>
<organism evidence="2 3">
    <name type="scientific">Collimonas pratensis</name>
    <dbReference type="NCBI Taxonomy" id="279113"/>
    <lineage>
        <taxon>Bacteria</taxon>
        <taxon>Pseudomonadati</taxon>
        <taxon>Pseudomonadota</taxon>
        <taxon>Betaproteobacteria</taxon>
        <taxon>Burkholderiales</taxon>
        <taxon>Oxalobacteraceae</taxon>
        <taxon>Collimonas</taxon>
    </lineage>
</organism>
<sequence length="39" mass="4348">MRQLKSCRPLKPAALPPPENDFHPPDTPASIAEKMKTFS</sequence>
<gene>
    <name evidence="2" type="ORF">CPter91_1732</name>
</gene>
<proteinExistence type="predicted"/>
<dbReference type="KEGG" id="cpra:CPter91_1732"/>
<dbReference type="EMBL" id="CP013234">
    <property type="protein sequence ID" value="AMP04105.1"/>
    <property type="molecule type" value="Genomic_DNA"/>
</dbReference>
<evidence type="ECO:0000313" key="3">
    <source>
        <dbReference type="Proteomes" id="UP000074561"/>
    </source>
</evidence>
<evidence type="ECO:0000313" key="2">
    <source>
        <dbReference type="EMBL" id="AMP04105.1"/>
    </source>
</evidence>
<dbReference type="Proteomes" id="UP000074561">
    <property type="component" value="Chromosome"/>
</dbReference>
<reference evidence="2 3" key="1">
    <citation type="submission" date="2015-11" db="EMBL/GenBank/DDBJ databases">
        <title>Exploring the genomic traits of fungus-feeding bacterial genus Collimonas.</title>
        <authorList>
            <person name="Song C."/>
            <person name="Schmidt R."/>
            <person name="de Jager V."/>
            <person name="Krzyzanowska D."/>
            <person name="Jongedijk E."/>
            <person name="Cankar K."/>
            <person name="Beekwilder J."/>
            <person name="van Veen A."/>
            <person name="de Boer W."/>
            <person name="van Veen J.A."/>
            <person name="Garbeva P."/>
        </authorList>
    </citation>
    <scope>NUCLEOTIDE SEQUENCE [LARGE SCALE GENOMIC DNA]</scope>
    <source>
        <strain evidence="2 3">Ter91</strain>
    </source>
</reference>
<protein>
    <submittedName>
        <fullName evidence="2">Uncharacterized protein</fullName>
    </submittedName>
</protein>
<evidence type="ECO:0000256" key="1">
    <source>
        <dbReference type="SAM" id="MobiDB-lite"/>
    </source>
</evidence>
<accession>A0A127Q2Q3</accession>